<dbReference type="AlphaFoldDB" id="A0A022PVR3"/>
<gene>
    <name evidence="3" type="ORF">MIMGU_mgv1a017180mg</name>
</gene>
<evidence type="ECO:0000313" key="4">
    <source>
        <dbReference type="Proteomes" id="UP000030748"/>
    </source>
</evidence>
<protein>
    <submittedName>
        <fullName evidence="3">Uncharacterized protein</fullName>
    </submittedName>
</protein>
<name>A0A022PVR3_ERYGU</name>
<proteinExistence type="predicted"/>
<organism evidence="3 4">
    <name type="scientific">Erythranthe guttata</name>
    <name type="common">Yellow monkey flower</name>
    <name type="synonym">Mimulus guttatus</name>
    <dbReference type="NCBI Taxonomy" id="4155"/>
    <lineage>
        <taxon>Eukaryota</taxon>
        <taxon>Viridiplantae</taxon>
        <taxon>Streptophyta</taxon>
        <taxon>Embryophyta</taxon>
        <taxon>Tracheophyta</taxon>
        <taxon>Spermatophyta</taxon>
        <taxon>Magnoliopsida</taxon>
        <taxon>eudicotyledons</taxon>
        <taxon>Gunneridae</taxon>
        <taxon>Pentapetalae</taxon>
        <taxon>asterids</taxon>
        <taxon>lamiids</taxon>
        <taxon>Lamiales</taxon>
        <taxon>Phrymaceae</taxon>
        <taxon>Erythranthe</taxon>
    </lineage>
</organism>
<dbReference type="EMBL" id="KI632336">
    <property type="protein sequence ID" value="EYU18340.1"/>
    <property type="molecule type" value="Genomic_DNA"/>
</dbReference>
<evidence type="ECO:0000256" key="1">
    <source>
        <dbReference type="SAM" id="MobiDB-lite"/>
    </source>
</evidence>
<evidence type="ECO:0000313" key="3">
    <source>
        <dbReference type="EMBL" id="EYU18340.1"/>
    </source>
</evidence>
<feature type="chain" id="PRO_5001506716" evidence="2">
    <location>
        <begin position="29"/>
        <end position="90"/>
    </location>
</feature>
<keyword evidence="4" id="KW-1185">Reference proteome</keyword>
<reference evidence="3 4" key="1">
    <citation type="journal article" date="2013" name="Proc. Natl. Acad. Sci. U.S.A.">
        <title>Fine-scale variation in meiotic recombination in Mimulus inferred from population shotgun sequencing.</title>
        <authorList>
            <person name="Hellsten U."/>
            <person name="Wright K.M."/>
            <person name="Jenkins J."/>
            <person name="Shu S."/>
            <person name="Yuan Y."/>
            <person name="Wessler S.R."/>
            <person name="Schmutz J."/>
            <person name="Willis J.H."/>
            <person name="Rokhsar D.S."/>
        </authorList>
    </citation>
    <scope>NUCLEOTIDE SEQUENCE [LARGE SCALE GENOMIC DNA]</scope>
    <source>
        <strain evidence="4">cv. DUN x IM62</strain>
    </source>
</reference>
<keyword evidence="2" id="KW-0732">Signal</keyword>
<feature type="signal peptide" evidence="2">
    <location>
        <begin position="1"/>
        <end position="28"/>
    </location>
</feature>
<evidence type="ECO:0000256" key="2">
    <source>
        <dbReference type="SAM" id="SignalP"/>
    </source>
</evidence>
<sequence length="90" mass="9296">MTSATKVQCPVLLLGVVVLLLLTTTTAAAAAAATSASLHRKMATVLPLRRGLGVKTPQPMSPSTTPDGISWRRPPRSSGDVLPLTPRPAA</sequence>
<dbReference type="Proteomes" id="UP000030748">
    <property type="component" value="Unassembled WGS sequence"/>
</dbReference>
<feature type="region of interest" description="Disordered" evidence="1">
    <location>
        <begin position="49"/>
        <end position="90"/>
    </location>
</feature>
<accession>A0A022PVR3</accession>